<feature type="DNA-binding region" description="H-T-H motif" evidence="4">
    <location>
        <begin position="30"/>
        <end position="49"/>
    </location>
</feature>
<evidence type="ECO:0000256" key="1">
    <source>
        <dbReference type="ARBA" id="ARBA00023015"/>
    </source>
</evidence>
<dbReference type="SUPFAM" id="SSF46689">
    <property type="entry name" value="Homeodomain-like"/>
    <property type="match status" value="1"/>
</dbReference>
<evidence type="ECO:0000256" key="4">
    <source>
        <dbReference type="PROSITE-ProRule" id="PRU00335"/>
    </source>
</evidence>
<reference evidence="6 7" key="1">
    <citation type="journal article" date="2019" name="Int. J. Syst. Evol. Microbiol.">
        <title>The Global Catalogue of Microorganisms (GCM) 10K type strain sequencing project: providing services to taxonomists for standard genome sequencing and annotation.</title>
        <authorList>
            <consortium name="The Broad Institute Genomics Platform"/>
            <consortium name="The Broad Institute Genome Sequencing Center for Infectious Disease"/>
            <person name="Wu L."/>
            <person name="Ma J."/>
        </authorList>
    </citation>
    <scope>NUCLEOTIDE SEQUENCE [LARGE SCALE GENOMIC DNA]</scope>
    <source>
        <strain evidence="6 7">JCM 9383</strain>
    </source>
</reference>
<evidence type="ECO:0000313" key="7">
    <source>
        <dbReference type="Proteomes" id="UP001500979"/>
    </source>
</evidence>
<protein>
    <recommendedName>
        <fullName evidence="5">HTH tetR-type domain-containing protein</fullName>
    </recommendedName>
</protein>
<dbReference type="EMBL" id="BAAAUX010000016">
    <property type="protein sequence ID" value="GAA2801637.1"/>
    <property type="molecule type" value="Genomic_DNA"/>
</dbReference>
<comment type="caution">
    <text evidence="6">The sequence shown here is derived from an EMBL/GenBank/DDBJ whole genome shotgun (WGS) entry which is preliminary data.</text>
</comment>
<keyword evidence="2 4" id="KW-0238">DNA-binding</keyword>
<dbReference type="Gene3D" id="1.10.357.10">
    <property type="entry name" value="Tetracycline Repressor, domain 2"/>
    <property type="match status" value="1"/>
</dbReference>
<name>A0ABN3VGS8_9PSEU</name>
<evidence type="ECO:0000259" key="5">
    <source>
        <dbReference type="PROSITE" id="PS50977"/>
    </source>
</evidence>
<dbReference type="RefSeq" id="WP_344682024.1">
    <property type="nucleotide sequence ID" value="NZ_BAAAUX010000016.1"/>
</dbReference>
<dbReference type="InterPro" id="IPR009057">
    <property type="entry name" value="Homeodomain-like_sf"/>
</dbReference>
<evidence type="ECO:0000313" key="6">
    <source>
        <dbReference type="EMBL" id="GAA2801637.1"/>
    </source>
</evidence>
<dbReference type="InterPro" id="IPR041583">
    <property type="entry name" value="TetR_C_31"/>
</dbReference>
<keyword evidence="1" id="KW-0805">Transcription regulation</keyword>
<feature type="domain" description="HTH tetR-type" evidence="5">
    <location>
        <begin position="7"/>
        <end position="67"/>
    </location>
</feature>
<sequence>MARRWDPHRRDRIIDTALECIAEHGVAGTTHRVLAARCDVPLGSMTYHFSGMDELLLEAFGRYAARVRDMVSARLDQELETEAAIEAVVALIHDDFQGDVTGGVISYELYALASRRPEFRPFTHDLIDVGLTALRRHFTEDAARAINTYIEGVSTHLVIDTQPPTVSHTRETIRRLASGSAVVSATSSAQSAVQ</sequence>
<dbReference type="PANTHER" id="PTHR47506">
    <property type="entry name" value="TRANSCRIPTIONAL REGULATORY PROTEIN"/>
    <property type="match status" value="1"/>
</dbReference>
<accession>A0ABN3VGS8</accession>
<gene>
    <name evidence="6" type="ORF">GCM10010470_40860</name>
</gene>
<dbReference type="InterPro" id="IPR001647">
    <property type="entry name" value="HTH_TetR"/>
</dbReference>
<dbReference type="Pfam" id="PF00440">
    <property type="entry name" value="TetR_N"/>
    <property type="match status" value="1"/>
</dbReference>
<evidence type="ECO:0000256" key="3">
    <source>
        <dbReference type="ARBA" id="ARBA00023163"/>
    </source>
</evidence>
<dbReference type="Proteomes" id="UP001500979">
    <property type="component" value="Unassembled WGS sequence"/>
</dbReference>
<keyword evidence="7" id="KW-1185">Reference proteome</keyword>
<dbReference type="PANTHER" id="PTHR47506:SF6">
    <property type="entry name" value="HTH-TYPE TRANSCRIPTIONAL REPRESSOR NEMR"/>
    <property type="match status" value="1"/>
</dbReference>
<dbReference type="PROSITE" id="PS50977">
    <property type="entry name" value="HTH_TETR_2"/>
    <property type="match status" value="1"/>
</dbReference>
<proteinExistence type="predicted"/>
<dbReference type="Pfam" id="PF17940">
    <property type="entry name" value="TetR_C_31"/>
    <property type="match status" value="1"/>
</dbReference>
<organism evidence="6 7">
    <name type="scientific">Saccharopolyspora taberi</name>
    <dbReference type="NCBI Taxonomy" id="60895"/>
    <lineage>
        <taxon>Bacteria</taxon>
        <taxon>Bacillati</taxon>
        <taxon>Actinomycetota</taxon>
        <taxon>Actinomycetes</taxon>
        <taxon>Pseudonocardiales</taxon>
        <taxon>Pseudonocardiaceae</taxon>
        <taxon>Saccharopolyspora</taxon>
    </lineage>
</organism>
<keyword evidence="3" id="KW-0804">Transcription</keyword>
<evidence type="ECO:0000256" key="2">
    <source>
        <dbReference type="ARBA" id="ARBA00023125"/>
    </source>
</evidence>